<evidence type="ECO:0000313" key="6">
    <source>
        <dbReference type="Proteomes" id="UP001495147"/>
    </source>
</evidence>
<reference evidence="5 6" key="1">
    <citation type="submission" date="2024-05" db="EMBL/GenBank/DDBJ databases">
        <title>Roseateles sp. DJS-2-20 16S ribosomal RNA gene Genome sequencing and assembly.</title>
        <authorList>
            <person name="Woo H."/>
        </authorList>
    </citation>
    <scope>NUCLEOTIDE SEQUENCE [LARGE SCALE GENOMIC DNA]</scope>
    <source>
        <strain evidence="5 6">DJS-2-20</strain>
    </source>
</reference>
<protein>
    <submittedName>
        <fullName evidence="5">GntR family transcriptional regulator</fullName>
    </submittedName>
</protein>
<evidence type="ECO:0000256" key="3">
    <source>
        <dbReference type="ARBA" id="ARBA00023163"/>
    </source>
</evidence>
<organism evidence="5 6">
    <name type="scientific">Roseateles paludis</name>
    <dbReference type="NCBI Taxonomy" id="3145238"/>
    <lineage>
        <taxon>Bacteria</taxon>
        <taxon>Pseudomonadati</taxon>
        <taxon>Pseudomonadota</taxon>
        <taxon>Betaproteobacteria</taxon>
        <taxon>Burkholderiales</taxon>
        <taxon>Sphaerotilaceae</taxon>
        <taxon>Roseateles</taxon>
    </lineage>
</organism>
<keyword evidence="1" id="KW-0805">Transcription regulation</keyword>
<evidence type="ECO:0000256" key="1">
    <source>
        <dbReference type="ARBA" id="ARBA00023015"/>
    </source>
</evidence>
<sequence>MHSKLLIAQADPRPMYLQIVEQIRQRVATGDWPPGTELPSIRTLAADLRVSVITVKRAYLDLETEGVIVTRHGRGSCVADAQDRAQATQLAELDTHLAAAGRIAATLGLTDEALMDRLHKTLHPEEGEA</sequence>
<proteinExistence type="predicted"/>
<dbReference type="CDD" id="cd07377">
    <property type="entry name" value="WHTH_GntR"/>
    <property type="match status" value="1"/>
</dbReference>
<feature type="domain" description="HTH gntR-type" evidence="4">
    <location>
        <begin position="13"/>
        <end position="81"/>
    </location>
</feature>
<dbReference type="InterPro" id="IPR036388">
    <property type="entry name" value="WH-like_DNA-bd_sf"/>
</dbReference>
<dbReference type="PANTHER" id="PTHR38445">
    <property type="entry name" value="HTH-TYPE TRANSCRIPTIONAL REPRESSOR YTRA"/>
    <property type="match status" value="1"/>
</dbReference>
<evidence type="ECO:0000259" key="4">
    <source>
        <dbReference type="PROSITE" id="PS50949"/>
    </source>
</evidence>
<dbReference type="InterPro" id="IPR036390">
    <property type="entry name" value="WH_DNA-bd_sf"/>
</dbReference>
<dbReference type="EMBL" id="JBDPZD010000001">
    <property type="protein sequence ID" value="MEO3690676.1"/>
    <property type="molecule type" value="Genomic_DNA"/>
</dbReference>
<evidence type="ECO:0000256" key="2">
    <source>
        <dbReference type="ARBA" id="ARBA00023125"/>
    </source>
</evidence>
<dbReference type="Pfam" id="PF00392">
    <property type="entry name" value="GntR"/>
    <property type="match status" value="1"/>
</dbReference>
<dbReference type="RefSeq" id="WP_347703500.1">
    <property type="nucleotide sequence ID" value="NZ_JBDPZD010000001.1"/>
</dbReference>
<gene>
    <name evidence="5" type="ORF">ABDJ85_04295</name>
</gene>
<keyword evidence="2" id="KW-0238">DNA-binding</keyword>
<keyword evidence="6" id="KW-1185">Reference proteome</keyword>
<dbReference type="PROSITE" id="PS50949">
    <property type="entry name" value="HTH_GNTR"/>
    <property type="match status" value="1"/>
</dbReference>
<dbReference type="SMART" id="SM00345">
    <property type="entry name" value="HTH_GNTR"/>
    <property type="match status" value="1"/>
</dbReference>
<dbReference type="InterPro" id="IPR000524">
    <property type="entry name" value="Tscrpt_reg_HTH_GntR"/>
</dbReference>
<accession>A0ABV0FZC4</accession>
<name>A0ABV0FZC4_9BURK</name>
<dbReference type="SUPFAM" id="SSF46785">
    <property type="entry name" value="Winged helix' DNA-binding domain"/>
    <property type="match status" value="1"/>
</dbReference>
<dbReference type="Proteomes" id="UP001495147">
    <property type="component" value="Unassembled WGS sequence"/>
</dbReference>
<comment type="caution">
    <text evidence="5">The sequence shown here is derived from an EMBL/GenBank/DDBJ whole genome shotgun (WGS) entry which is preliminary data.</text>
</comment>
<dbReference type="Gene3D" id="1.10.10.10">
    <property type="entry name" value="Winged helix-like DNA-binding domain superfamily/Winged helix DNA-binding domain"/>
    <property type="match status" value="1"/>
</dbReference>
<dbReference type="PANTHER" id="PTHR38445:SF7">
    <property type="entry name" value="GNTR-FAMILY TRANSCRIPTIONAL REGULATOR"/>
    <property type="match status" value="1"/>
</dbReference>
<evidence type="ECO:0000313" key="5">
    <source>
        <dbReference type="EMBL" id="MEO3690676.1"/>
    </source>
</evidence>
<keyword evidence="3" id="KW-0804">Transcription</keyword>